<organism evidence="1">
    <name type="scientific">marine sediment metagenome</name>
    <dbReference type="NCBI Taxonomy" id="412755"/>
    <lineage>
        <taxon>unclassified sequences</taxon>
        <taxon>metagenomes</taxon>
        <taxon>ecological metagenomes</taxon>
    </lineage>
</organism>
<comment type="caution">
    <text evidence="1">The sequence shown here is derived from an EMBL/GenBank/DDBJ whole genome shotgun (WGS) entry which is preliminary data.</text>
</comment>
<gene>
    <name evidence="1" type="ORF">LCGC14_2332490</name>
</gene>
<sequence length="127" mass="13694">VNAATVYVDLSGDLGAMRRYAREGLANGAATASVEAEVSARAATLFATQLNMAAGTDMVLELGSRSEGRRLARQGRILSWGGVPNLPPRDRHYDIEETIINVVADGFASTLRPPPDNLLRDEWGMPR</sequence>
<protein>
    <submittedName>
        <fullName evidence="1">Uncharacterized protein</fullName>
    </submittedName>
</protein>
<dbReference type="EMBL" id="LAZR01033559">
    <property type="protein sequence ID" value="KKL47745.1"/>
    <property type="molecule type" value="Genomic_DNA"/>
</dbReference>
<evidence type="ECO:0000313" key="1">
    <source>
        <dbReference type="EMBL" id="KKL47745.1"/>
    </source>
</evidence>
<feature type="non-terminal residue" evidence="1">
    <location>
        <position position="1"/>
    </location>
</feature>
<reference evidence="1" key="1">
    <citation type="journal article" date="2015" name="Nature">
        <title>Complex archaea that bridge the gap between prokaryotes and eukaryotes.</title>
        <authorList>
            <person name="Spang A."/>
            <person name="Saw J.H."/>
            <person name="Jorgensen S.L."/>
            <person name="Zaremba-Niedzwiedzka K."/>
            <person name="Martijn J."/>
            <person name="Lind A.E."/>
            <person name="van Eijk R."/>
            <person name="Schleper C."/>
            <person name="Guy L."/>
            <person name="Ettema T.J."/>
        </authorList>
    </citation>
    <scope>NUCLEOTIDE SEQUENCE</scope>
</reference>
<name>A0A0F9ES78_9ZZZZ</name>
<accession>A0A0F9ES78</accession>
<proteinExistence type="predicted"/>
<dbReference type="AlphaFoldDB" id="A0A0F9ES78"/>